<evidence type="ECO:0000313" key="1">
    <source>
        <dbReference type="EMBL" id="MPC89099.1"/>
    </source>
</evidence>
<comment type="caution">
    <text evidence="1">The sequence shown here is derived from an EMBL/GenBank/DDBJ whole genome shotgun (WGS) entry which is preliminary data.</text>
</comment>
<proteinExistence type="predicted"/>
<sequence>MNAVWPEVVRDFPCQEDLQQEIAELVNSARLLAEAEDAINVDDIAELVQSHTDDLSAEYLVEQQRELAAREEVEEESPVPKATMLTNLMAVVQ</sequence>
<dbReference type="Proteomes" id="UP000324222">
    <property type="component" value="Unassembled WGS sequence"/>
</dbReference>
<organism evidence="1 2">
    <name type="scientific">Portunus trituberculatus</name>
    <name type="common">Swimming crab</name>
    <name type="synonym">Neptunus trituberculatus</name>
    <dbReference type="NCBI Taxonomy" id="210409"/>
    <lineage>
        <taxon>Eukaryota</taxon>
        <taxon>Metazoa</taxon>
        <taxon>Ecdysozoa</taxon>
        <taxon>Arthropoda</taxon>
        <taxon>Crustacea</taxon>
        <taxon>Multicrustacea</taxon>
        <taxon>Malacostraca</taxon>
        <taxon>Eumalacostraca</taxon>
        <taxon>Eucarida</taxon>
        <taxon>Decapoda</taxon>
        <taxon>Pleocyemata</taxon>
        <taxon>Brachyura</taxon>
        <taxon>Eubrachyura</taxon>
        <taxon>Portunoidea</taxon>
        <taxon>Portunidae</taxon>
        <taxon>Portuninae</taxon>
        <taxon>Portunus</taxon>
    </lineage>
</organism>
<protein>
    <submittedName>
        <fullName evidence="1">Uncharacterized protein</fullName>
    </submittedName>
</protein>
<dbReference type="AlphaFoldDB" id="A0A5B7J362"/>
<keyword evidence="2" id="KW-1185">Reference proteome</keyword>
<accession>A0A5B7J362</accession>
<dbReference type="EMBL" id="VSRR010079914">
    <property type="protein sequence ID" value="MPC89099.1"/>
    <property type="molecule type" value="Genomic_DNA"/>
</dbReference>
<evidence type="ECO:0000313" key="2">
    <source>
        <dbReference type="Proteomes" id="UP000324222"/>
    </source>
</evidence>
<name>A0A5B7J362_PORTR</name>
<reference evidence="1 2" key="1">
    <citation type="submission" date="2019-05" db="EMBL/GenBank/DDBJ databases">
        <title>Another draft genome of Portunus trituberculatus and its Hox gene families provides insights of decapod evolution.</title>
        <authorList>
            <person name="Jeong J.-H."/>
            <person name="Song I."/>
            <person name="Kim S."/>
            <person name="Choi T."/>
            <person name="Kim D."/>
            <person name="Ryu S."/>
            <person name="Kim W."/>
        </authorList>
    </citation>
    <scope>NUCLEOTIDE SEQUENCE [LARGE SCALE GENOMIC DNA]</scope>
    <source>
        <tissue evidence="1">Muscle</tissue>
    </source>
</reference>
<dbReference type="OrthoDB" id="7422307at2759"/>
<gene>
    <name evidence="1" type="ORF">E2C01_084031</name>
</gene>